<comment type="caution">
    <text evidence="1">The sequence shown here is derived from an EMBL/GenBank/DDBJ whole genome shotgun (WGS) entry which is preliminary data.</text>
</comment>
<dbReference type="InterPro" id="IPR036291">
    <property type="entry name" value="NAD(P)-bd_dom_sf"/>
</dbReference>
<dbReference type="EMBL" id="NGFP01000016">
    <property type="protein sequence ID" value="OUC98764.1"/>
    <property type="molecule type" value="Genomic_DNA"/>
</dbReference>
<evidence type="ECO:0008006" key="3">
    <source>
        <dbReference type="Google" id="ProtNLM"/>
    </source>
</evidence>
<sequence>MQPVPADITNAEELPTALDGRQADAVIHQATAITGVPFLHRHLYANEDQVLGTSGIDGIALRYGMFYGPEPATRRLIDLARRRRLLSPRPSGTVSLIHIHGAASTTVAALYRGRPGQPYNIVDDQPVTFEDYFHAIAQAAGVPVPRPVPSRLLTALPHLRALMVTTHIRLSNRRAVDELGRTPRYHCCRDGLAALVAKQPGSSSLPDPA</sequence>
<proteinExistence type="predicted"/>
<dbReference type="Proteomes" id="UP000194761">
    <property type="component" value="Unassembled WGS sequence"/>
</dbReference>
<dbReference type="Gene3D" id="3.40.50.720">
    <property type="entry name" value="NAD(P)-binding Rossmann-like Domain"/>
    <property type="match status" value="1"/>
</dbReference>
<evidence type="ECO:0000313" key="1">
    <source>
        <dbReference type="EMBL" id="OUC98764.1"/>
    </source>
</evidence>
<accession>A0A243RUF1</accession>
<keyword evidence="2" id="KW-1185">Reference proteome</keyword>
<dbReference type="AlphaFoldDB" id="A0A243RUF1"/>
<protein>
    <recommendedName>
        <fullName evidence="3">NAD-dependent epimerase/dehydratase domain-containing protein</fullName>
    </recommendedName>
</protein>
<evidence type="ECO:0000313" key="2">
    <source>
        <dbReference type="Proteomes" id="UP000194761"/>
    </source>
</evidence>
<reference evidence="1 2" key="1">
    <citation type="submission" date="2017-05" db="EMBL/GenBank/DDBJ databases">
        <title>Biotechnological potential of actinobacteria isolated from South African environments.</title>
        <authorList>
            <person name="Le Roes-Hill M."/>
            <person name="Prins A."/>
            <person name="Durrell K.A."/>
        </authorList>
    </citation>
    <scope>NUCLEOTIDE SEQUENCE [LARGE SCALE GENOMIC DNA]</scope>
    <source>
        <strain evidence="1">M26</strain>
    </source>
</reference>
<name>A0A243RUF1_9ACTN</name>
<organism evidence="1 2">
    <name type="scientific">Streptosporangium minutum</name>
    <dbReference type="NCBI Taxonomy" id="569862"/>
    <lineage>
        <taxon>Bacteria</taxon>
        <taxon>Bacillati</taxon>
        <taxon>Actinomycetota</taxon>
        <taxon>Actinomycetes</taxon>
        <taxon>Streptosporangiales</taxon>
        <taxon>Streptosporangiaceae</taxon>
        <taxon>Streptosporangium</taxon>
    </lineage>
</organism>
<dbReference type="SUPFAM" id="SSF51735">
    <property type="entry name" value="NAD(P)-binding Rossmann-fold domains"/>
    <property type="match status" value="1"/>
</dbReference>
<dbReference type="RefSeq" id="WP_086568976.1">
    <property type="nucleotide sequence ID" value="NZ_NGFP01000016.1"/>
</dbReference>
<gene>
    <name evidence="1" type="ORF">CA984_05815</name>
</gene>